<proteinExistence type="predicted"/>
<evidence type="ECO:0000313" key="2">
    <source>
        <dbReference type="Proteomes" id="UP000789920"/>
    </source>
</evidence>
<dbReference type="EMBL" id="CAJVQC010090208">
    <property type="protein sequence ID" value="CAG8825208.1"/>
    <property type="molecule type" value="Genomic_DNA"/>
</dbReference>
<reference evidence="1" key="1">
    <citation type="submission" date="2021-06" db="EMBL/GenBank/DDBJ databases">
        <authorList>
            <person name="Kallberg Y."/>
            <person name="Tangrot J."/>
            <person name="Rosling A."/>
        </authorList>
    </citation>
    <scope>NUCLEOTIDE SEQUENCE</scope>
    <source>
        <strain evidence="1">MA461A</strain>
    </source>
</reference>
<comment type="caution">
    <text evidence="1">The sequence shown here is derived from an EMBL/GenBank/DDBJ whole genome shotgun (WGS) entry which is preliminary data.</text>
</comment>
<feature type="non-terminal residue" evidence="1">
    <location>
        <position position="1"/>
    </location>
</feature>
<accession>A0ACA9S393</accession>
<name>A0ACA9S393_9GLOM</name>
<feature type="non-terminal residue" evidence="1">
    <location>
        <position position="61"/>
    </location>
</feature>
<organism evidence="1 2">
    <name type="scientific">Racocetra persica</name>
    <dbReference type="NCBI Taxonomy" id="160502"/>
    <lineage>
        <taxon>Eukaryota</taxon>
        <taxon>Fungi</taxon>
        <taxon>Fungi incertae sedis</taxon>
        <taxon>Mucoromycota</taxon>
        <taxon>Glomeromycotina</taxon>
        <taxon>Glomeromycetes</taxon>
        <taxon>Diversisporales</taxon>
        <taxon>Gigasporaceae</taxon>
        <taxon>Racocetra</taxon>
    </lineage>
</organism>
<evidence type="ECO:0000313" key="1">
    <source>
        <dbReference type="EMBL" id="CAG8825208.1"/>
    </source>
</evidence>
<dbReference type="Proteomes" id="UP000789920">
    <property type="component" value="Unassembled WGS sequence"/>
</dbReference>
<protein>
    <submittedName>
        <fullName evidence="1">7994_t:CDS:1</fullName>
    </submittedName>
</protein>
<gene>
    <name evidence="1" type="ORF">RPERSI_LOCUS26428</name>
</gene>
<keyword evidence="2" id="KW-1185">Reference proteome</keyword>
<sequence>MVHVFQMFNFLEPSIKAMDSVGYFVRNVLPIHQRNLISHNRYCANECTTAGTLECSIARFR</sequence>